<evidence type="ECO:0000256" key="5">
    <source>
        <dbReference type="ARBA" id="ARBA00021059"/>
    </source>
</evidence>
<comment type="pathway">
    <text evidence="2 11">Purine metabolism; IMP biosynthesis via de novo pathway; 5-amino-1-(5-phospho-D-ribosyl)imidazole-4-carboxylate from 5-amino-1-(5-phospho-D-ribosyl)imidazole (carboxylase route): step 1/1.</text>
</comment>
<dbReference type="Pfam" id="PF02222">
    <property type="entry name" value="ATP-grasp"/>
    <property type="match status" value="1"/>
</dbReference>
<keyword evidence="10 11" id="KW-0456">Lyase</keyword>
<keyword evidence="6 11" id="KW-0547">Nucleotide-binding</keyword>
<dbReference type="InterPro" id="IPR003135">
    <property type="entry name" value="ATP-grasp_carboxylate-amine"/>
</dbReference>
<dbReference type="NCBIfam" id="TIGR01161">
    <property type="entry name" value="purK"/>
    <property type="match status" value="1"/>
</dbReference>
<dbReference type="Pfam" id="PF00731">
    <property type="entry name" value="AIRC"/>
    <property type="match status" value="1"/>
</dbReference>
<evidence type="ECO:0000256" key="2">
    <source>
        <dbReference type="ARBA" id="ARBA00004747"/>
    </source>
</evidence>
<gene>
    <name evidence="13" type="ORF">JMJ35_002750</name>
</gene>
<dbReference type="EC" id="4.1.1.21" evidence="4 11"/>
<evidence type="ECO:0000313" key="14">
    <source>
        <dbReference type="Proteomes" id="UP001166286"/>
    </source>
</evidence>
<dbReference type="Proteomes" id="UP001166286">
    <property type="component" value="Unassembled WGS sequence"/>
</dbReference>
<dbReference type="FunFam" id="3.30.470.20:FF:000037">
    <property type="entry name" value="Phosphoribosylaminoimidazole carboxylase, chloroplastic"/>
    <property type="match status" value="1"/>
</dbReference>
<dbReference type="InterPro" id="IPR005875">
    <property type="entry name" value="PurK"/>
</dbReference>
<dbReference type="HAMAP" id="MF_01928">
    <property type="entry name" value="PurK"/>
    <property type="match status" value="1"/>
</dbReference>
<dbReference type="PROSITE" id="PS50975">
    <property type="entry name" value="ATP_GRASP"/>
    <property type="match status" value="1"/>
</dbReference>
<dbReference type="InterPro" id="IPR011054">
    <property type="entry name" value="Rudment_hybrid_motif"/>
</dbReference>
<evidence type="ECO:0000256" key="10">
    <source>
        <dbReference type="ARBA" id="ARBA00023239"/>
    </source>
</evidence>
<dbReference type="InterPro" id="IPR033747">
    <property type="entry name" value="PurE_ClassI"/>
</dbReference>
<dbReference type="SUPFAM" id="SSF56059">
    <property type="entry name" value="Glutathione synthetase ATP-binding domain-like"/>
    <property type="match status" value="1"/>
</dbReference>
<dbReference type="GO" id="GO:0006189">
    <property type="term" value="P:'de novo' IMP biosynthetic process"/>
    <property type="evidence" value="ECO:0007669"/>
    <property type="project" value="UniProtKB-UniRule"/>
</dbReference>
<dbReference type="InterPro" id="IPR040686">
    <property type="entry name" value="PurK_C"/>
</dbReference>
<dbReference type="InterPro" id="IPR016301">
    <property type="entry name" value="Ade2_fungi/plant"/>
</dbReference>
<dbReference type="GO" id="GO:0004638">
    <property type="term" value="F:phosphoribosylaminoimidazole carboxylase activity"/>
    <property type="evidence" value="ECO:0007669"/>
    <property type="project" value="UniProtKB-UniRule"/>
</dbReference>
<dbReference type="AlphaFoldDB" id="A0AA39R773"/>
<evidence type="ECO:0000256" key="7">
    <source>
        <dbReference type="ARBA" id="ARBA00022755"/>
    </source>
</evidence>
<dbReference type="GO" id="GO:0046872">
    <property type="term" value="F:metal ion binding"/>
    <property type="evidence" value="ECO:0007669"/>
    <property type="project" value="InterPro"/>
</dbReference>
<dbReference type="SUPFAM" id="SSF52255">
    <property type="entry name" value="N5-CAIR mutase (phosphoribosylaminoimidazole carboxylase, PurE)"/>
    <property type="match status" value="1"/>
</dbReference>
<dbReference type="NCBIfam" id="NF004679">
    <property type="entry name" value="PRK06019.1-5"/>
    <property type="match status" value="1"/>
</dbReference>
<dbReference type="Gene3D" id="3.30.470.20">
    <property type="entry name" value="ATP-grasp fold, B domain"/>
    <property type="match status" value="1"/>
</dbReference>
<dbReference type="InterPro" id="IPR000031">
    <property type="entry name" value="PurE_dom"/>
</dbReference>
<sequence>MDRTIGVLGGGQLGRMLQEAANRLNVNLITLDNGPDTPSKQINARSSHVNGSFTDPKAIRNLAEKCDILTIEIEHVDTDVLEDLSTGTETRDDWRLIRSTKVEVQPSWRTIRVIQDKYDQKEHLIKHGIPTPRSVPLSNHSIGDMKHLGEDIGYPFMLKSRTGAYDGRGNYAVKNISYIQAALDTLRDRPLYAEAWAPFELELAVMVVKVEDDAAADWQQATMAFPVAETIHEESICKLVYAPARNVSASTQREAQVLARRAVAGFWGKGVFGVEMFLLSNGELLINEIAPRPHNSGHYTIEACLLSQYDVHLRALLGLPIPEESLQFINRDTYSIMLNILGGAQSDSHLQVAQQALSIVGASIHLYGKGEARPGRKMGHITILASSMHEAQTRLESLINLVDQTQAAREQGLSDRIQASANSHKPALSEATLAASPIVAVTMGSDSDRTVLSPGIGLLRELKIPFSVTITSAHRTPERMFQFAKVSASQGIRVIIAAAGGAAHLPGMVAANTWLPVIGVPVKGSSLDGMDSLLSIVQMPKGCPVATVSINNSVNAAQLAARILATSDVTVRKRLEEHLANQTASVLKKAERMSEEGFDAYDLDQ</sequence>
<dbReference type="InterPro" id="IPR054350">
    <property type="entry name" value="PurT/PurK_preATP-grasp"/>
</dbReference>
<dbReference type="GO" id="GO:0005524">
    <property type="term" value="F:ATP binding"/>
    <property type="evidence" value="ECO:0007669"/>
    <property type="project" value="UniProtKB-UniRule"/>
</dbReference>
<dbReference type="SUPFAM" id="SSF51246">
    <property type="entry name" value="Rudiment single hybrid motif"/>
    <property type="match status" value="1"/>
</dbReference>
<dbReference type="InterPro" id="IPR016185">
    <property type="entry name" value="PreATP-grasp_dom_sf"/>
</dbReference>
<evidence type="ECO:0000256" key="8">
    <source>
        <dbReference type="ARBA" id="ARBA00022793"/>
    </source>
</evidence>
<keyword evidence="9 11" id="KW-0067">ATP-binding</keyword>
<dbReference type="EMBL" id="JAFEKC020000004">
    <property type="protein sequence ID" value="KAK0515371.1"/>
    <property type="molecule type" value="Genomic_DNA"/>
</dbReference>
<keyword evidence="8 11" id="KW-0210">Decarboxylase</keyword>
<dbReference type="PANTHER" id="PTHR11609">
    <property type="entry name" value="PURINE BIOSYNTHESIS PROTEIN 6/7, PUR6/7"/>
    <property type="match status" value="1"/>
</dbReference>
<evidence type="ECO:0000256" key="11">
    <source>
        <dbReference type="PIRNR" id="PIRNR001340"/>
    </source>
</evidence>
<dbReference type="InterPro" id="IPR013815">
    <property type="entry name" value="ATP_grasp_subdomain_1"/>
</dbReference>
<protein>
    <recommendedName>
        <fullName evidence="5 11">Phosphoribosylaminoimidazole carboxylase</fullName>
        <ecNumber evidence="4 11">4.1.1.21</ecNumber>
    </recommendedName>
</protein>
<evidence type="ECO:0000256" key="1">
    <source>
        <dbReference type="ARBA" id="ARBA00001244"/>
    </source>
</evidence>
<name>A0AA39R773_9LECA</name>
<dbReference type="InterPro" id="IPR011761">
    <property type="entry name" value="ATP-grasp"/>
</dbReference>
<comment type="caution">
    <text evidence="13">The sequence shown here is derived from an EMBL/GenBank/DDBJ whole genome shotgun (WGS) entry which is preliminary data.</text>
</comment>
<evidence type="ECO:0000259" key="12">
    <source>
        <dbReference type="PROSITE" id="PS50975"/>
    </source>
</evidence>
<dbReference type="HAMAP" id="MF_01929">
    <property type="entry name" value="PurE_classI"/>
    <property type="match status" value="1"/>
</dbReference>
<dbReference type="PIRSF" id="PIRSF001340">
    <property type="entry name" value="AIR_carboxylase"/>
    <property type="match status" value="1"/>
</dbReference>
<evidence type="ECO:0000256" key="9">
    <source>
        <dbReference type="ARBA" id="ARBA00022840"/>
    </source>
</evidence>
<dbReference type="SUPFAM" id="SSF52440">
    <property type="entry name" value="PreATP-grasp domain"/>
    <property type="match status" value="1"/>
</dbReference>
<evidence type="ECO:0000256" key="3">
    <source>
        <dbReference type="ARBA" id="ARBA00006114"/>
    </source>
</evidence>
<dbReference type="SMART" id="SM01001">
    <property type="entry name" value="AIRC"/>
    <property type="match status" value="1"/>
</dbReference>
<organism evidence="13 14">
    <name type="scientific">Cladonia borealis</name>
    <dbReference type="NCBI Taxonomy" id="184061"/>
    <lineage>
        <taxon>Eukaryota</taxon>
        <taxon>Fungi</taxon>
        <taxon>Dikarya</taxon>
        <taxon>Ascomycota</taxon>
        <taxon>Pezizomycotina</taxon>
        <taxon>Lecanoromycetes</taxon>
        <taxon>OSLEUM clade</taxon>
        <taxon>Lecanoromycetidae</taxon>
        <taxon>Lecanorales</taxon>
        <taxon>Lecanorineae</taxon>
        <taxon>Cladoniaceae</taxon>
        <taxon>Cladonia</taxon>
    </lineage>
</organism>
<dbReference type="Gene3D" id="3.40.50.1970">
    <property type="match status" value="1"/>
</dbReference>
<keyword evidence="7 11" id="KW-0658">Purine biosynthesis</keyword>
<dbReference type="PANTHER" id="PTHR11609:SF5">
    <property type="entry name" value="PHOSPHORIBOSYLAMINOIMIDAZOLE CARBOXYLASE"/>
    <property type="match status" value="1"/>
</dbReference>
<evidence type="ECO:0000256" key="4">
    <source>
        <dbReference type="ARBA" id="ARBA00012329"/>
    </source>
</evidence>
<proteinExistence type="inferred from homology"/>
<dbReference type="Gene3D" id="3.40.50.20">
    <property type="match status" value="1"/>
</dbReference>
<accession>A0AA39R773</accession>
<keyword evidence="14" id="KW-1185">Reference proteome</keyword>
<evidence type="ECO:0000256" key="6">
    <source>
        <dbReference type="ARBA" id="ARBA00022741"/>
    </source>
</evidence>
<dbReference type="Pfam" id="PF17769">
    <property type="entry name" value="PurK_C"/>
    <property type="match status" value="1"/>
</dbReference>
<dbReference type="Pfam" id="PF22660">
    <property type="entry name" value="RS_preATP-grasp-like"/>
    <property type="match status" value="1"/>
</dbReference>
<feature type="domain" description="ATP-grasp" evidence="12">
    <location>
        <begin position="121"/>
        <end position="317"/>
    </location>
</feature>
<evidence type="ECO:0000313" key="13">
    <source>
        <dbReference type="EMBL" id="KAK0515371.1"/>
    </source>
</evidence>
<comment type="similarity">
    <text evidence="3 11">In the C-terminal section; belongs to the AIR carboxylase family. Class I subfamily.</text>
</comment>
<dbReference type="Gene3D" id="3.30.1490.20">
    <property type="entry name" value="ATP-grasp fold, A domain"/>
    <property type="match status" value="1"/>
</dbReference>
<reference evidence="13" key="1">
    <citation type="submission" date="2023-03" db="EMBL/GenBank/DDBJ databases">
        <title>Complete genome of Cladonia borealis.</title>
        <authorList>
            <person name="Park H."/>
        </authorList>
    </citation>
    <scope>NUCLEOTIDE SEQUENCE</scope>
    <source>
        <strain evidence="13">ANT050790</strain>
    </source>
</reference>
<dbReference type="NCBIfam" id="TIGR01162">
    <property type="entry name" value="purE"/>
    <property type="match status" value="1"/>
</dbReference>
<comment type="catalytic activity">
    <reaction evidence="1 11">
        <text>5-amino-1-(5-phospho-D-ribosyl)imidazole-4-carboxylate + H(+) = 5-amino-1-(5-phospho-beta-D-ribosyl)imidazole + CO2</text>
        <dbReference type="Rhea" id="RHEA:10792"/>
        <dbReference type="ChEBI" id="CHEBI:15378"/>
        <dbReference type="ChEBI" id="CHEBI:16526"/>
        <dbReference type="ChEBI" id="CHEBI:77657"/>
        <dbReference type="ChEBI" id="CHEBI:137981"/>
        <dbReference type="EC" id="4.1.1.21"/>
    </reaction>
</comment>